<protein>
    <submittedName>
        <fullName evidence="2">ORF40</fullName>
    </submittedName>
</protein>
<accession>A0AAT9JFG5</accession>
<feature type="compositionally biased region" description="Basic and acidic residues" evidence="1">
    <location>
        <begin position="85"/>
        <end position="95"/>
    </location>
</feature>
<reference evidence="2" key="2">
    <citation type="submission" date="2024-03" db="EMBL/GenBank/DDBJ databases">
        <authorList>
            <person name="Ni Y."/>
            <person name="Xu T."/>
            <person name="Yan S."/>
            <person name="Chen L."/>
            <person name="Wang Y."/>
        </authorList>
    </citation>
    <scope>NUCLEOTIDE SEQUENCE</scope>
    <source>
        <strain evidence="2">NMJ1</strain>
    </source>
</reference>
<evidence type="ECO:0000256" key="1">
    <source>
        <dbReference type="SAM" id="MobiDB-lite"/>
    </source>
</evidence>
<name>A0AAT9JFG5_9VIRU</name>
<organism evidence="2">
    <name type="scientific">Nitrosopumilaceae spindle-shaped virus</name>
    <dbReference type="NCBI Taxonomy" id="3065433"/>
    <lineage>
        <taxon>Viruses</taxon>
    </lineage>
</organism>
<proteinExistence type="predicted"/>
<feature type="region of interest" description="Disordered" evidence="1">
    <location>
        <begin position="71"/>
        <end position="95"/>
    </location>
</feature>
<sequence length="95" mass="11358">MKHEMQDMWQGCQSYKQVSLLDCGTTMWFMSLYGKYKIMSGRNYDLYSYCNGCSERKMKKFPKDMLRCPDCNQKLRHKPKSPSAKRTEQMNHARI</sequence>
<reference evidence="2" key="1">
    <citation type="journal article" date="2024" name="Environ. Microbiol. Rep.">
        <title>Hiding in plain sight: The discovery of complete genomes of 11 hypothetical spindle-shaped viruses that putatively infect mesophilic ammonia-oxidizing archaea.</title>
        <authorList>
            <person name="Ni Y."/>
            <person name="Xu T."/>
            <person name="Yan S."/>
            <person name="Chen L."/>
            <person name="Wang Y."/>
        </authorList>
    </citation>
    <scope>NUCLEOTIDE SEQUENCE</scope>
    <source>
        <strain evidence="2">NMJ1</strain>
    </source>
</reference>
<evidence type="ECO:0000313" key="2">
    <source>
        <dbReference type="EMBL" id="DBA51843.1"/>
    </source>
</evidence>
<dbReference type="EMBL" id="BK067785">
    <property type="protein sequence ID" value="DBA51843.1"/>
    <property type="molecule type" value="Genomic_DNA"/>
</dbReference>